<evidence type="ECO:0000256" key="1">
    <source>
        <dbReference type="SAM" id="MobiDB-lite"/>
    </source>
</evidence>
<sequence length="1037" mass="117479">MFFYPMQRKNNILLRLSHNPSDVNFEKDNIIILRDKLKKWSASYKRDTTKCRWDRHEEDVSALITPETVKAFETSQATRDAVVILGKLSGKHNMEITQARYTLVRDYLIAQIMIDNANKSGKVKFTISRAPNQLQLGFTGGDETIANMVKCSKIDAEDVCSDLQNDSRIDIVVDSSDTALDKSEIEVIQVNNGACCAPATSESMDAGMTDESEIMDKVVIDNRVPEKSLKSAITDNGAPDKSDIVDGAHNSSLDTNLCSGTCLTSSDIDESPQQPILKCYDPKKFGNISRTEQVSLCLSFALNGTKKEAFIDFYSTKSTEGEVLYELVKSSITELNLDLKNIVVKAFDGAANMNGVHKGLSTRMEECSPFGIYVRCYGHVLNLALQDTMTQIEPLRNALGTIQALHNLLDASPKRHALFSDTEVQGEDLKLTLAPRQTPSLHLQALVGERQTQLTPESHHRINTYYASIDKVLSELELRFSRNDQDILFALGNICHSETPDKESFSCIAKFYNIDGEILEAEQKMKKKPKGTVKFCPLSPCKGNRTPIFQLHKHLQTSIHGLRPNTPSYIKALNKAPRVSLKILEWHLKNEKEKKKRPKDERRKRQHESSRVTLEEIKPIKEGRRMMEREENSSGDEKHEIEGNRVAQGPQVASQRAGTVTEENMELDSDQEYDDLTRRVWEKTQRSRGTTIQTSGIDSDEEVHGQISQSQDFFQRTPCFHDQEALVVTDSDSDSDVDYIPGGSGADESNDLCSSDSSILSEERKDLLIGVVEVIGRENCDSGSFLDYQTVLPWKKQIQNFISQQERQGYCFKNEEQSIEDLRKHFQQEDSDDEILLDIFMSDESDNDDALDEEWEPSDCEPDAEEAKEHRQAELGTATSTLLDEFYEYLIDVDGVYRSVKVAQQYKSQVQSIIRTCKMKLTESDPKKYEHEDLPSFHVLLIPGMTGVKFLRSWLSYVVKYQPGTGRPYLMSLCLFYKFLSQEEVPLPNVTKDLLNARRDLMKSWSSAQKPPQGMPRKFARECSETTGSNFNRNKSW</sequence>
<feature type="region of interest" description="Disordered" evidence="1">
    <location>
        <begin position="847"/>
        <end position="867"/>
    </location>
</feature>
<proteinExistence type="predicted"/>
<dbReference type="PANTHER" id="PTHR45749:SF21">
    <property type="entry name" value="DUF4371 DOMAIN-CONTAINING PROTEIN"/>
    <property type="match status" value="1"/>
</dbReference>
<dbReference type="InterPro" id="IPR012337">
    <property type="entry name" value="RNaseH-like_sf"/>
</dbReference>
<dbReference type="EMBL" id="RCHS01001682">
    <property type="protein sequence ID" value="RMX52183.1"/>
    <property type="molecule type" value="Genomic_DNA"/>
</dbReference>
<feature type="region of interest" description="Disordered" evidence="1">
    <location>
        <begin position="1005"/>
        <end position="1037"/>
    </location>
</feature>
<gene>
    <name evidence="2" type="ORF">pdam_00024726</name>
</gene>
<organism evidence="2 3">
    <name type="scientific">Pocillopora damicornis</name>
    <name type="common">Cauliflower coral</name>
    <name type="synonym">Millepora damicornis</name>
    <dbReference type="NCBI Taxonomy" id="46731"/>
    <lineage>
        <taxon>Eukaryota</taxon>
        <taxon>Metazoa</taxon>
        <taxon>Cnidaria</taxon>
        <taxon>Anthozoa</taxon>
        <taxon>Hexacorallia</taxon>
        <taxon>Scleractinia</taxon>
        <taxon>Astrocoeniina</taxon>
        <taxon>Pocilloporidae</taxon>
        <taxon>Pocillopora</taxon>
    </lineage>
</organism>
<dbReference type="SUPFAM" id="SSF53098">
    <property type="entry name" value="Ribonuclease H-like"/>
    <property type="match status" value="1"/>
</dbReference>
<name>A0A3M6UES5_POCDA</name>
<comment type="caution">
    <text evidence="2">The sequence shown here is derived from an EMBL/GenBank/DDBJ whole genome shotgun (WGS) entry which is preliminary data.</text>
</comment>
<feature type="region of interest" description="Disordered" evidence="1">
    <location>
        <begin position="592"/>
        <end position="659"/>
    </location>
</feature>
<feature type="compositionally biased region" description="Acidic residues" evidence="1">
    <location>
        <begin position="847"/>
        <end position="864"/>
    </location>
</feature>
<reference evidence="2 3" key="1">
    <citation type="journal article" date="2018" name="Sci. Rep.">
        <title>Comparative analysis of the Pocillopora damicornis genome highlights role of immune system in coral evolution.</title>
        <authorList>
            <person name="Cunning R."/>
            <person name="Bay R.A."/>
            <person name="Gillette P."/>
            <person name="Baker A.C."/>
            <person name="Traylor-Knowles N."/>
        </authorList>
    </citation>
    <scope>NUCLEOTIDE SEQUENCE [LARGE SCALE GENOMIC DNA]</scope>
    <source>
        <strain evidence="2">RSMAS</strain>
        <tissue evidence="2">Whole animal</tissue>
    </source>
</reference>
<feature type="compositionally biased region" description="Polar residues" evidence="1">
    <location>
        <begin position="1025"/>
        <end position="1037"/>
    </location>
</feature>
<feature type="compositionally biased region" description="Basic and acidic residues" evidence="1">
    <location>
        <begin position="592"/>
        <end position="643"/>
    </location>
</feature>
<protein>
    <recommendedName>
        <fullName evidence="4">DUF4371 domain-containing protein</fullName>
    </recommendedName>
</protein>
<accession>A0A3M6UES5</accession>
<evidence type="ECO:0000313" key="3">
    <source>
        <dbReference type="Proteomes" id="UP000275408"/>
    </source>
</evidence>
<evidence type="ECO:0008006" key="4">
    <source>
        <dbReference type="Google" id="ProtNLM"/>
    </source>
</evidence>
<evidence type="ECO:0000313" key="2">
    <source>
        <dbReference type="EMBL" id="RMX52183.1"/>
    </source>
</evidence>
<dbReference type="Proteomes" id="UP000275408">
    <property type="component" value="Unassembled WGS sequence"/>
</dbReference>
<dbReference type="STRING" id="46731.A0A3M6UES5"/>
<keyword evidence="3" id="KW-1185">Reference proteome</keyword>
<dbReference type="PANTHER" id="PTHR45749">
    <property type="match status" value="1"/>
</dbReference>
<dbReference type="AlphaFoldDB" id="A0A3M6UES5"/>
<dbReference type="OrthoDB" id="5988074at2759"/>